<dbReference type="SUPFAM" id="SSF81383">
    <property type="entry name" value="F-box domain"/>
    <property type="match status" value="1"/>
</dbReference>
<dbReference type="AlphaFoldDB" id="A0AAD4L851"/>
<feature type="region of interest" description="Disordered" evidence="1">
    <location>
        <begin position="347"/>
        <end position="369"/>
    </location>
</feature>
<evidence type="ECO:0000313" key="3">
    <source>
        <dbReference type="EMBL" id="KAH8977528.1"/>
    </source>
</evidence>
<feature type="region of interest" description="Disordered" evidence="1">
    <location>
        <begin position="473"/>
        <end position="494"/>
    </location>
</feature>
<accession>A0AAD4L851</accession>
<dbReference type="Pfam" id="PF00646">
    <property type="entry name" value="F-box"/>
    <property type="match status" value="1"/>
</dbReference>
<keyword evidence="4" id="KW-1185">Reference proteome</keyword>
<reference evidence="3" key="1">
    <citation type="submission" date="2022-01" db="EMBL/GenBank/DDBJ databases">
        <title>Comparative genomics reveals a dynamic genome evolution in the ectomycorrhizal milk-cap (Lactarius) mushrooms.</title>
        <authorList>
            <consortium name="DOE Joint Genome Institute"/>
            <person name="Lebreton A."/>
            <person name="Tang N."/>
            <person name="Kuo A."/>
            <person name="LaButti K."/>
            <person name="Drula E."/>
            <person name="Barry K."/>
            <person name="Clum A."/>
            <person name="Lipzen A."/>
            <person name="Mousain D."/>
            <person name="Ng V."/>
            <person name="Wang R."/>
            <person name="Wang X."/>
            <person name="Dai Y."/>
            <person name="Henrissat B."/>
            <person name="Grigoriev I.V."/>
            <person name="Guerin-Laguette A."/>
            <person name="Yu F."/>
            <person name="Martin F.M."/>
        </authorList>
    </citation>
    <scope>NUCLEOTIDE SEQUENCE</scope>
    <source>
        <strain evidence="3">QP</strain>
    </source>
</reference>
<dbReference type="CDD" id="cd09917">
    <property type="entry name" value="F-box_SF"/>
    <property type="match status" value="1"/>
</dbReference>
<organism evidence="3 4">
    <name type="scientific">Lactarius akahatsu</name>
    <dbReference type="NCBI Taxonomy" id="416441"/>
    <lineage>
        <taxon>Eukaryota</taxon>
        <taxon>Fungi</taxon>
        <taxon>Dikarya</taxon>
        <taxon>Basidiomycota</taxon>
        <taxon>Agaricomycotina</taxon>
        <taxon>Agaricomycetes</taxon>
        <taxon>Russulales</taxon>
        <taxon>Russulaceae</taxon>
        <taxon>Lactarius</taxon>
    </lineage>
</organism>
<dbReference type="InterPro" id="IPR036047">
    <property type="entry name" value="F-box-like_dom_sf"/>
</dbReference>
<evidence type="ECO:0000256" key="1">
    <source>
        <dbReference type="SAM" id="MobiDB-lite"/>
    </source>
</evidence>
<gene>
    <name evidence="3" type="ORF">EDB92DRAFT_1916643</name>
</gene>
<dbReference type="SMART" id="SM00256">
    <property type="entry name" value="FBOX"/>
    <property type="match status" value="1"/>
</dbReference>
<dbReference type="EMBL" id="JAKELL010000306">
    <property type="protein sequence ID" value="KAH8977528.1"/>
    <property type="molecule type" value="Genomic_DNA"/>
</dbReference>
<name>A0AAD4L851_9AGAM</name>
<dbReference type="SUPFAM" id="SSF50998">
    <property type="entry name" value="Quinoprotein alcohol dehydrogenase-like"/>
    <property type="match status" value="1"/>
</dbReference>
<dbReference type="Proteomes" id="UP001201163">
    <property type="component" value="Unassembled WGS sequence"/>
</dbReference>
<protein>
    <recommendedName>
        <fullName evidence="2">F-box domain-containing protein</fullName>
    </recommendedName>
</protein>
<sequence>MATLLSRSCSIIPPTTTRLVLTPVYPPNASHFDALPEEIIVKILEWCDVRGVFACQRACRTFRNVIEGSAGLRYKLALSENGMCDEPRCRMTTAEKLELLTAHAAAWRRLHSVRPEWATSLVGWSTPAAVSGNFLVFTRTCNGTGCEHGAPVGVHLDLLVIRVPSPLRRIKGSQWMLWLPANAGDLCIDAAQDLLIYVLNRTLCVRTLSTDVVHPLVDGHSGSFKMWKGNLNRSFDVFNLCVCGDYVAAGTRIYFISVWNWRTGVIISDQISEDVSFSSFDFLDEHHILYGDSSKDSIYVYDLRCGTELATKADAGHRRFQLELPPIHRATTSRYIQIRRNALSMRMQEQTQHEHHAGDGGDTPPPPFHADSRARLVVLRVVTSPVEFAEEQFELHIPACALLEHFAANKDARDLVLPWSAWCTDTNATPVRKLPYLMQPRMITYGMRALSYPPNWDEGILYLDSYPPRMTSAGRAGSRAGAETRQGIPLPDESPGEANFKSVLCEDALLCFQLDPSLIQIKHAYWLTP</sequence>
<evidence type="ECO:0000259" key="2">
    <source>
        <dbReference type="PROSITE" id="PS50181"/>
    </source>
</evidence>
<proteinExistence type="predicted"/>
<dbReference type="PROSITE" id="PS50181">
    <property type="entry name" value="FBOX"/>
    <property type="match status" value="1"/>
</dbReference>
<dbReference type="InterPro" id="IPR001810">
    <property type="entry name" value="F-box_dom"/>
</dbReference>
<comment type="caution">
    <text evidence="3">The sequence shown here is derived from an EMBL/GenBank/DDBJ whole genome shotgun (WGS) entry which is preliminary data.</text>
</comment>
<evidence type="ECO:0000313" key="4">
    <source>
        <dbReference type="Proteomes" id="UP001201163"/>
    </source>
</evidence>
<feature type="domain" description="F-box" evidence="2">
    <location>
        <begin position="29"/>
        <end position="77"/>
    </location>
</feature>
<dbReference type="InterPro" id="IPR011047">
    <property type="entry name" value="Quinoprotein_ADH-like_sf"/>
</dbReference>
<dbReference type="Gene3D" id="1.20.1280.50">
    <property type="match status" value="1"/>
</dbReference>